<organism evidence="5 6">
    <name type="scientific">Devosia rhodophyticola</name>
    <dbReference type="NCBI Taxonomy" id="3026423"/>
    <lineage>
        <taxon>Bacteria</taxon>
        <taxon>Pseudomonadati</taxon>
        <taxon>Pseudomonadota</taxon>
        <taxon>Alphaproteobacteria</taxon>
        <taxon>Hyphomicrobiales</taxon>
        <taxon>Devosiaceae</taxon>
        <taxon>Devosia</taxon>
    </lineage>
</organism>
<dbReference type="PANTHER" id="PTHR45138:SF9">
    <property type="entry name" value="DIGUANYLATE CYCLASE DGCM-RELATED"/>
    <property type="match status" value="1"/>
</dbReference>
<gene>
    <name evidence="5" type="ORF">PSQ90_11490</name>
</gene>
<dbReference type="EMBL" id="CP118247">
    <property type="protein sequence ID" value="WDR04923.1"/>
    <property type="molecule type" value="Genomic_DNA"/>
</dbReference>
<feature type="transmembrane region" description="Helical" evidence="3">
    <location>
        <begin position="12"/>
        <end position="34"/>
    </location>
</feature>
<dbReference type="SMART" id="SM00267">
    <property type="entry name" value="GGDEF"/>
    <property type="match status" value="1"/>
</dbReference>
<name>A0ABY7YU77_9HYPH</name>
<dbReference type="InterPro" id="IPR050469">
    <property type="entry name" value="Diguanylate_Cyclase"/>
</dbReference>
<reference evidence="5 6" key="1">
    <citation type="submission" date="2023-02" db="EMBL/GenBank/DDBJ databases">
        <title>Devosia chondri sp. nov., isolated from the phycosphere of marine algae.</title>
        <authorList>
            <person name="Kim J.M."/>
            <person name="Lee J.K."/>
            <person name="Choi B.J."/>
            <person name="Bayburt H."/>
            <person name="Jeon C.O."/>
        </authorList>
    </citation>
    <scope>NUCLEOTIDE SEQUENCE [LARGE SCALE GENOMIC DNA]</scope>
    <source>
        <strain evidence="5 6">G2-5</strain>
    </source>
</reference>
<keyword evidence="3" id="KW-0472">Membrane</keyword>
<sequence length="250" mass="27444">MHQHKQRLSRQSWVRVLRITALISVFSVLFSVLATKLLMETFSQGINLQGTLVAIIMPLILGTPMLFFMSLKNEQLRALNKLLDLAATTDWLTGCLNRGTFTAQTTHRLAKSLVGPDGGALLLLDADGFKSINDRFGHNQGDEALRLFAQTIRASVRGSDLVGRVGGEEFCIYLDNANPATVDRIAERIRGAIAGLSFRPNGQPYQLSVSIGGACFMQTGDFDNLYRLADQRLYAAKNRGRDCVAIARAA</sequence>
<dbReference type="CDD" id="cd01949">
    <property type="entry name" value="GGDEF"/>
    <property type="match status" value="1"/>
</dbReference>
<accession>A0ABY7YU77</accession>
<evidence type="ECO:0000313" key="6">
    <source>
        <dbReference type="Proteomes" id="UP001222118"/>
    </source>
</evidence>
<keyword evidence="6" id="KW-1185">Reference proteome</keyword>
<dbReference type="Gene3D" id="3.30.70.270">
    <property type="match status" value="1"/>
</dbReference>
<dbReference type="Proteomes" id="UP001222118">
    <property type="component" value="Chromosome"/>
</dbReference>
<proteinExistence type="predicted"/>
<evidence type="ECO:0000256" key="3">
    <source>
        <dbReference type="SAM" id="Phobius"/>
    </source>
</evidence>
<dbReference type="NCBIfam" id="TIGR00254">
    <property type="entry name" value="GGDEF"/>
    <property type="match status" value="1"/>
</dbReference>
<keyword evidence="3" id="KW-0812">Transmembrane</keyword>
<evidence type="ECO:0000256" key="1">
    <source>
        <dbReference type="ARBA" id="ARBA00012528"/>
    </source>
</evidence>
<dbReference type="PANTHER" id="PTHR45138">
    <property type="entry name" value="REGULATORY COMPONENTS OF SENSORY TRANSDUCTION SYSTEM"/>
    <property type="match status" value="1"/>
</dbReference>
<evidence type="ECO:0000256" key="2">
    <source>
        <dbReference type="ARBA" id="ARBA00034247"/>
    </source>
</evidence>
<dbReference type="InterPro" id="IPR000160">
    <property type="entry name" value="GGDEF_dom"/>
</dbReference>
<dbReference type="EC" id="2.7.7.65" evidence="1"/>
<protein>
    <recommendedName>
        <fullName evidence="1">diguanylate cyclase</fullName>
        <ecNumber evidence="1">2.7.7.65</ecNumber>
    </recommendedName>
</protein>
<dbReference type="InterPro" id="IPR043128">
    <property type="entry name" value="Rev_trsase/Diguanyl_cyclase"/>
</dbReference>
<dbReference type="RefSeq" id="WP_282210442.1">
    <property type="nucleotide sequence ID" value="NZ_CP118247.1"/>
</dbReference>
<dbReference type="InterPro" id="IPR029787">
    <property type="entry name" value="Nucleotide_cyclase"/>
</dbReference>
<evidence type="ECO:0000259" key="4">
    <source>
        <dbReference type="PROSITE" id="PS50887"/>
    </source>
</evidence>
<dbReference type="SUPFAM" id="SSF55073">
    <property type="entry name" value="Nucleotide cyclase"/>
    <property type="match status" value="1"/>
</dbReference>
<dbReference type="Pfam" id="PF00990">
    <property type="entry name" value="GGDEF"/>
    <property type="match status" value="1"/>
</dbReference>
<evidence type="ECO:0000313" key="5">
    <source>
        <dbReference type="EMBL" id="WDR04923.1"/>
    </source>
</evidence>
<comment type="catalytic activity">
    <reaction evidence="2">
        <text>2 GTP = 3',3'-c-di-GMP + 2 diphosphate</text>
        <dbReference type="Rhea" id="RHEA:24898"/>
        <dbReference type="ChEBI" id="CHEBI:33019"/>
        <dbReference type="ChEBI" id="CHEBI:37565"/>
        <dbReference type="ChEBI" id="CHEBI:58805"/>
        <dbReference type="EC" id="2.7.7.65"/>
    </reaction>
</comment>
<feature type="transmembrane region" description="Helical" evidence="3">
    <location>
        <begin position="46"/>
        <end position="71"/>
    </location>
</feature>
<dbReference type="PROSITE" id="PS50887">
    <property type="entry name" value="GGDEF"/>
    <property type="match status" value="1"/>
</dbReference>
<keyword evidence="3" id="KW-1133">Transmembrane helix</keyword>
<feature type="domain" description="GGDEF" evidence="4">
    <location>
        <begin position="117"/>
        <end position="249"/>
    </location>
</feature>